<reference evidence="5 6" key="1">
    <citation type="journal article" date="2016" name="Sci. Rep.">
        <title>Metabolic traits of an uncultured archaeal lineage -MSBL1- from brine pools of the Red Sea.</title>
        <authorList>
            <person name="Mwirichia R."/>
            <person name="Alam I."/>
            <person name="Rashid M."/>
            <person name="Vinu M."/>
            <person name="Ba-Alawi W."/>
            <person name="Anthony Kamau A."/>
            <person name="Kamanda Ngugi D."/>
            <person name="Goker M."/>
            <person name="Klenk H.P."/>
            <person name="Bajic V."/>
            <person name="Stingl U."/>
        </authorList>
    </citation>
    <scope>NUCLEOTIDE SEQUENCE [LARGE SCALE GENOMIC DNA]</scope>
    <source>
        <strain evidence="5">SCGC-AAA259A05</strain>
    </source>
</reference>
<dbReference type="PANTHER" id="PTHR43673:SF10">
    <property type="entry name" value="NADH DEHYDROGENASE_NAD(P)H NITROREDUCTASE XCC3605-RELATED"/>
    <property type="match status" value="1"/>
</dbReference>
<dbReference type="Gene3D" id="3.40.109.10">
    <property type="entry name" value="NADH Oxidase"/>
    <property type="match status" value="1"/>
</dbReference>
<evidence type="ECO:0000313" key="5">
    <source>
        <dbReference type="EMBL" id="KXA91748.1"/>
    </source>
</evidence>
<dbReference type="PANTHER" id="PTHR43673">
    <property type="entry name" value="NAD(P)H NITROREDUCTASE YDGI-RELATED"/>
    <property type="match status" value="1"/>
</dbReference>
<dbReference type="Proteomes" id="UP000070163">
    <property type="component" value="Unassembled WGS sequence"/>
</dbReference>
<dbReference type="Pfam" id="PF14512">
    <property type="entry name" value="TM1586_NiRdase"/>
    <property type="match status" value="1"/>
</dbReference>
<name>A0A133UC31_9EURY</name>
<dbReference type="AlphaFoldDB" id="A0A133UC31"/>
<organism evidence="5 6">
    <name type="scientific">candidate division MSBL1 archaeon SCGC-AAA259A05</name>
    <dbReference type="NCBI Taxonomy" id="1698259"/>
    <lineage>
        <taxon>Archaea</taxon>
        <taxon>Methanobacteriati</taxon>
        <taxon>Methanobacteriota</taxon>
        <taxon>candidate division MSBL1</taxon>
    </lineage>
</organism>
<dbReference type="GO" id="GO:0016491">
    <property type="term" value="F:oxidoreductase activity"/>
    <property type="evidence" value="ECO:0007669"/>
    <property type="project" value="UniProtKB-KW"/>
</dbReference>
<evidence type="ECO:0000256" key="2">
    <source>
        <dbReference type="ARBA" id="ARBA00023002"/>
    </source>
</evidence>
<dbReference type="EMBL" id="LHXJ01000001">
    <property type="protein sequence ID" value="KXA91748.1"/>
    <property type="molecule type" value="Genomic_DNA"/>
</dbReference>
<sequence>MDVEDAILKRRSVRSYKNKGISREKLEKIMDCARMAPSANNRQDWKFVVVDDDVVKDRIYEVANRQGFVREAPVVIAGVTTDPKDIMSCGVPAGVVDLSIAMDHLALKAADEGLGTCWIGAFNQEEAKEAIEIPEKYEVVALMTVGHPSRPLEAEEKNRKDLEEIISYNTYTE</sequence>
<comment type="similarity">
    <text evidence="1">Belongs to the nitroreductase family.</text>
</comment>
<evidence type="ECO:0000259" key="4">
    <source>
        <dbReference type="Pfam" id="PF14512"/>
    </source>
</evidence>
<evidence type="ECO:0008006" key="7">
    <source>
        <dbReference type="Google" id="ProtNLM"/>
    </source>
</evidence>
<dbReference type="Pfam" id="PF00881">
    <property type="entry name" value="Nitroreductase"/>
    <property type="match status" value="1"/>
</dbReference>
<keyword evidence="2" id="KW-0560">Oxidoreductase</keyword>
<evidence type="ECO:0000259" key="3">
    <source>
        <dbReference type="Pfam" id="PF00881"/>
    </source>
</evidence>
<evidence type="ECO:0000313" key="6">
    <source>
        <dbReference type="Proteomes" id="UP000070163"/>
    </source>
</evidence>
<protein>
    <recommendedName>
        <fullName evidence="7">Nitroreductase</fullName>
    </recommendedName>
</protein>
<evidence type="ECO:0000256" key="1">
    <source>
        <dbReference type="ARBA" id="ARBA00007118"/>
    </source>
</evidence>
<accession>A0A133UC31</accession>
<feature type="domain" description="Nitroreductase" evidence="3">
    <location>
        <begin position="7"/>
        <end position="65"/>
    </location>
</feature>
<gene>
    <name evidence="5" type="ORF">AKJ57_00175</name>
</gene>
<comment type="caution">
    <text evidence="5">The sequence shown here is derived from an EMBL/GenBank/DDBJ whole genome shotgun (WGS) entry which is preliminary data.</text>
</comment>
<feature type="domain" description="Putative nitroreductase TM1586" evidence="4">
    <location>
        <begin position="102"/>
        <end position="170"/>
    </location>
</feature>
<dbReference type="InterPro" id="IPR029479">
    <property type="entry name" value="Nitroreductase"/>
</dbReference>
<proteinExistence type="inferred from homology"/>
<keyword evidence="6" id="KW-1185">Reference proteome</keyword>
<dbReference type="InterPro" id="IPR000415">
    <property type="entry name" value="Nitroreductase-like"/>
</dbReference>
<dbReference type="SUPFAM" id="SSF55469">
    <property type="entry name" value="FMN-dependent nitroreductase-like"/>
    <property type="match status" value="1"/>
</dbReference>
<dbReference type="InterPro" id="IPR029478">
    <property type="entry name" value="TM1586_NiRdase"/>
</dbReference>